<feature type="non-terminal residue" evidence="1">
    <location>
        <position position="103"/>
    </location>
</feature>
<organism evidence="1 2">
    <name type="scientific">Streblomastix strix</name>
    <dbReference type="NCBI Taxonomy" id="222440"/>
    <lineage>
        <taxon>Eukaryota</taxon>
        <taxon>Metamonada</taxon>
        <taxon>Preaxostyla</taxon>
        <taxon>Oxymonadida</taxon>
        <taxon>Streblomastigidae</taxon>
        <taxon>Streblomastix</taxon>
    </lineage>
</organism>
<evidence type="ECO:0000313" key="1">
    <source>
        <dbReference type="EMBL" id="KAA6310969.1"/>
    </source>
</evidence>
<sequence>MHVDGHLIPLDSITSLTHGLAGTKSGEILILQRDRDGFIAQGQSAHQNSIFFLEMSFDQRVLASLSDDTDPKRVQIALWDLSYLHTTKRLVLKRRFSLVKLES</sequence>
<accession>A0A5J4PQV3</accession>
<protein>
    <submittedName>
        <fullName evidence="1">Uncharacterized protein</fullName>
    </submittedName>
</protein>
<name>A0A5J4PQV3_9EUKA</name>
<dbReference type="Gene3D" id="2.130.10.10">
    <property type="entry name" value="YVTN repeat-like/Quinoprotein amine dehydrogenase"/>
    <property type="match status" value="1"/>
</dbReference>
<dbReference type="Proteomes" id="UP000324800">
    <property type="component" value="Unassembled WGS sequence"/>
</dbReference>
<gene>
    <name evidence="1" type="ORF">EZS28_056217</name>
</gene>
<reference evidence="1 2" key="1">
    <citation type="submission" date="2019-03" db="EMBL/GenBank/DDBJ databases">
        <title>Single cell metagenomics reveals metabolic interactions within the superorganism composed of flagellate Streblomastix strix and complex community of Bacteroidetes bacteria on its surface.</title>
        <authorList>
            <person name="Treitli S.C."/>
            <person name="Kolisko M."/>
            <person name="Husnik F."/>
            <person name="Keeling P."/>
            <person name="Hampl V."/>
        </authorList>
    </citation>
    <scope>NUCLEOTIDE SEQUENCE [LARGE SCALE GENOMIC DNA]</scope>
    <source>
        <strain evidence="1">ST1C</strain>
    </source>
</reference>
<comment type="caution">
    <text evidence="1">The sequence shown here is derived from an EMBL/GenBank/DDBJ whole genome shotgun (WGS) entry which is preliminary data.</text>
</comment>
<proteinExistence type="predicted"/>
<dbReference type="AlphaFoldDB" id="A0A5J4PQV3"/>
<dbReference type="InterPro" id="IPR015943">
    <property type="entry name" value="WD40/YVTN_repeat-like_dom_sf"/>
</dbReference>
<evidence type="ECO:0000313" key="2">
    <source>
        <dbReference type="Proteomes" id="UP000324800"/>
    </source>
</evidence>
<dbReference type="EMBL" id="SNRW01049480">
    <property type="protein sequence ID" value="KAA6310969.1"/>
    <property type="molecule type" value="Genomic_DNA"/>
</dbReference>